<dbReference type="InterPro" id="IPR001173">
    <property type="entry name" value="Glyco_trans_2-like"/>
</dbReference>
<keyword evidence="1" id="KW-0812">Transmembrane</keyword>
<protein>
    <submittedName>
        <fullName evidence="3">Glycosyltransferase</fullName>
    </submittedName>
</protein>
<gene>
    <name evidence="3" type="ORF">ATC1_13225</name>
</gene>
<dbReference type="EMBL" id="DF968181">
    <property type="protein sequence ID" value="GAP40258.1"/>
    <property type="molecule type" value="Genomic_DNA"/>
</dbReference>
<feature type="transmembrane region" description="Helical" evidence="1">
    <location>
        <begin position="265"/>
        <end position="285"/>
    </location>
</feature>
<sequence>MQNEPELTIIIPAYNEELSLQWFLPVVIDFCKERNFRLIAVNDASTDNTGEILKNYQNSWNGMTILTHKVNRGYGGALATGISNSKTRFTVTIDADGQHRVEDIDVLLHARNEIDADLVIGKRTEGIKVFQESYRSLGKKIIRGTAKLMMNVPVQDLNSGMKLYDTVLAQKYLKLCPDSMAFSEVMTLIFLQQKHLVIEVPIKTESRKHGTSTINTMTALDTIIQIFNVVMVLNPMRIFFPIGLTALLLGILWAIPFFLRGNGLSTVAMLIITTGMISMMLGLLAEQLAQIRKRNL</sequence>
<dbReference type="OrthoDB" id="9810303at2"/>
<keyword evidence="4" id="KW-1185">Reference proteome</keyword>
<dbReference type="AlphaFoldDB" id="A0A0S7BR39"/>
<dbReference type="Proteomes" id="UP000053370">
    <property type="component" value="Unassembled WGS sequence"/>
</dbReference>
<organism evidence="3">
    <name type="scientific">Flexilinea flocculi</name>
    <dbReference type="NCBI Taxonomy" id="1678840"/>
    <lineage>
        <taxon>Bacteria</taxon>
        <taxon>Bacillati</taxon>
        <taxon>Chloroflexota</taxon>
        <taxon>Anaerolineae</taxon>
        <taxon>Anaerolineales</taxon>
        <taxon>Anaerolineaceae</taxon>
        <taxon>Flexilinea</taxon>
    </lineage>
</organism>
<dbReference type="STRING" id="1678840.ATC1_13225"/>
<dbReference type="RefSeq" id="WP_062279384.1">
    <property type="nucleotide sequence ID" value="NZ_DF968181.1"/>
</dbReference>
<dbReference type="SUPFAM" id="SSF53448">
    <property type="entry name" value="Nucleotide-diphospho-sugar transferases"/>
    <property type="match status" value="1"/>
</dbReference>
<dbReference type="PANTHER" id="PTHR48090">
    <property type="entry name" value="UNDECAPRENYL-PHOSPHATE 4-DEOXY-4-FORMAMIDO-L-ARABINOSE TRANSFERASE-RELATED"/>
    <property type="match status" value="1"/>
</dbReference>
<evidence type="ECO:0000256" key="1">
    <source>
        <dbReference type="SAM" id="Phobius"/>
    </source>
</evidence>
<dbReference type="GO" id="GO:0016740">
    <property type="term" value="F:transferase activity"/>
    <property type="evidence" value="ECO:0007669"/>
    <property type="project" value="UniProtKB-KW"/>
</dbReference>
<accession>A0A0S7BR39</accession>
<keyword evidence="3" id="KW-0808">Transferase</keyword>
<dbReference type="InterPro" id="IPR029044">
    <property type="entry name" value="Nucleotide-diphossugar_trans"/>
</dbReference>
<feature type="domain" description="Glycosyltransferase 2-like" evidence="2">
    <location>
        <begin position="8"/>
        <end position="169"/>
    </location>
</feature>
<name>A0A0S7BR39_9CHLR</name>
<keyword evidence="1" id="KW-1133">Transmembrane helix</keyword>
<dbReference type="PANTHER" id="PTHR48090:SF6">
    <property type="entry name" value="SLR5056 PROTEIN"/>
    <property type="match status" value="1"/>
</dbReference>
<proteinExistence type="predicted"/>
<dbReference type="InterPro" id="IPR050256">
    <property type="entry name" value="Glycosyltransferase_2"/>
</dbReference>
<reference evidence="3" key="1">
    <citation type="journal article" date="2015" name="Genome Announc.">
        <title>Draft Genome Sequence of Anaerolineae Strain TC1, a Novel Isolate from a Methanogenic Wastewater Treatment System.</title>
        <authorList>
            <person name="Matsuura N."/>
            <person name="Tourlousse D.M."/>
            <person name="Sun L."/>
            <person name="Toyonaga M."/>
            <person name="Kuroda K."/>
            <person name="Ohashi A."/>
            <person name="Cruz R."/>
            <person name="Yamaguchi T."/>
            <person name="Sekiguchi Y."/>
        </authorList>
    </citation>
    <scope>NUCLEOTIDE SEQUENCE [LARGE SCALE GENOMIC DNA]</scope>
    <source>
        <strain evidence="3">TC1</strain>
    </source>
</reference>
<feature type="transmembrane region" description="Helical" evidence="1">
    <location>
        <begin position="238"/>
        <end position="259"/>
    </location>
</feature>
<dbReference type="CDD" id="cd04179">
    <property type="entry name" value="DPM_DPG-synthase_like"/>
    <property type="match status" value="1"/>
</dbReference>
<keyword evidence="1" id="KW-0472">Membrane</keyword>
<evidence type="ECO:0000313" key="3">
    <source>
        <dbReference type="EMBL" id="GAP40258.1"/>
    </source>
</evidence>
<evidence type="ECO:0000313" key="4">
    <source>
        <dbReference type="Proteomes" id="UP000053370"/>
    </source>
</evidence>
<evidence type="ECO:0000259" key="2">
    <source>
        <dbReference type="Pfam" id="PF00535"/>
    </source>
</evidence>
<dbReference type="Pfam" id="PF00535">
    <property type="entry name" value="Glycos_transf_2"/>
    <property type="match status" value="1"/>
</dbReference>
<dbReference type="Gene3D" id="3.90.550.10">
    <property type="entry name" value="Spore Coat Polysaccharide Biosynthesis Protein SpsA, Chain A"/>
    <property type="match status" value="1"/>
</dbReference>